<evidence type="ECO:0000313" key="3">
    <source>
        <dbReference type="Proteomes" id="UP000472971"/>
    </source>
</evidence>
<protein>
    <submittedName>
        <fullName evidence="2">Uncharacterized protein</fullName>
    </submittedName>
</protein>
<comment type="caution">
    <text evidence="2">The sequence shown here is derived from an EMBL/GenBank/DDBJ whole genome shotgun (WGS) entry which is preliminary data.</text>
</comment>
<gene>
    <name evidence="2" type="ORF">G4D64_17300</name>
    <name evidence="1" type="ORF">H1Z61_17350</name>
</gene>
<dbReference type="EMBL" id="JACEIO010000093">
    <property type="protein sequence ID" value="MBA4538840.1"/>
    <property type="molecule type" value="Genomic_DNA"/>
</dbReference>
<dbReference type="EMBL" id="JAAIWN010000097">
    <property type="protein sequence ID" value="NEY83199.1"/>
    <property type="molecule type" value="Genomic_DNA"/>
</dbReference>
<reference evidence="2 3" key="1">
    <citation type="submission" date="2020-02" db="EMBL/GenBank/DDBJ databases">
        <title>Bacillus aquiflavi sp. nov., isolated from yellow water of strong flavor Chinese baijiu in Yibin region of China.</title>
        <authorList>
            <person name="Xie J."/>
        </authorList>
    </citation>
    <scope>NUCLEOTIDE SEQUENCE [LARGE SCALE GENOMIC DNA]</scope>
    <source>
        <strain evidence="2 3">3H-10</strain>
    </source>
</reference>
<keyword evidence="3" id="KW-1185">Reference proteome</keyword>
<evidence type="ECO:0000313" key="1">
    <source>
        <dbReference type="EMBL" id="MBA4538840.1"/>
    </source>
</evidence>
<dbReference type="Proteomes" id="UP000570010">
    <property type="component" value="Unassembled WGS sequence"/>
</dbReference>
<sequence>MAIQASMDIYLNEKKDGTYTYDAIFRLLKDTGWGNRESSLYTVLMPNDQDDFNWIDFSEDEQKVINILKIKQELNEVGGIELIFDNSSIGINLLLYPECRISVIFSINRKVIMEQITDANWYFEKLILSLENKYFIESFEFTQTM</sequence>
<dbReference type="RefSeq" id="WP_163243597.1">
    <property type="nucleotide sequence ID" value="NZ_JAAIWN010000097.1"/>
</dbReference>
<reference evidence="1 4" key="2">
    <citation type="submission" date="2020-07" db="EMBL/GenBank/DDBJ databases">
        <authorList>
            <person name="Feng H."/>
        </authorList>
    </citation>
    <scope>NUCLEOTIDE SEQUENCE [LARGE SCALE GENOMIC DNA]</scope>
    <source>
        <strain evidence="1">S-12</strain>
        <strain evidence="4">s-12</strain>
    </source>
</reference>
<organism evidence="2 3">
    <name type="scientific">Bacillus aquiflavi</name>
    <dbReference type="NCBI Taxonomy" id="2672567"/>
    <lineage>
        <taxon>Bacteria</taxon>
        <taxon>Bacillati</taxon>
        <taxon>Bacillota</taxon>
        <taxon>Bacilli</taxon>
        <taxon>Bacillales</taxon>
        <taxon>Bacillaceae</taxon>
        <taxon>Bacillus</taxon>
    </lineage>
</organism>
<dbReference type="AlphaFoldDB" id="A0A6B3VYK2"/>
<accession>A0A6B3VYK2</accession>
<name>A0A6B3VYK2_9BACI</name>
<evidence type="ECO:0000313" key="2">
    <source>
        <dbReference type="EMBL" id="NEY83199.1"/>
    </source>
</evidence>
<evidence type="ECO:0000313" key="4">
    <source>
        <dbReference type="Proteomes" id="UP000570010"/>
    </source>
</evidence>
<proteinExistence type="predicted"/>
<dbReference type="Proteomes" id="UP000472971">
    <property type="component" value="Unassembled WGS sequence"/>
</dbReference>